<dbReference type="Gene3D" id="1.25.10.10">
    <property type="entry name" value="Leucine-rich Repeat Variant"/>
    <property type="match status" value="1"/>
</dbReference>
<keyword evidence="3" id="KW-1185">Reference proteome</keyword>
<organism evidence="2 3">
    <name type="scientific">Roseibacillus persicicus</name>
    <dbReference type="NCBI Taxonomy" id="454148"/>
    <lineage>
        <taxon>Bacteria</taxon>
        <taxon>Pseudomonadati</taxon>
        <taxon>Verrucomicrobiota</taxon>
        <taxon>Verrucomicrobiia</taxon>
        <taxon>Verrucomicrobiales</taxon>
        <taxon>Verrucomicrobiaceae</taxon>
        <taxon>Roseibacillus</taxon>
    </lineage>
</organism>
<dbReference type="RefSeq" id="WP_189566220.1">
    <property type="nucleotide sequence ID" value="NZ_BMXI01000001.1"/>
</dbReference>
<name>A0A918TBC2_9BACT</name>
<accession>A0A918TBC2</accession>
<reference evidence="2" key="2">
    <citation type="submission" date="2020-09" db="EMBL/GenBank/DDBJ databases">
        <authorList>
            <person name="Sun Q."/>
            <person name="Kim S."/>
        </authorList>
    </citation>
    <scope>NUCLEOTIDE SEQUENCE</scope>
    <source>
        <strain evidence="2">KCTC 12988</strain>
    </source>
</reference>
<proteinExistence type="predicted"/>
<dbReference type="AlphaFoldDB" id="A0A918TBC2"/>
<protein>
    <recommendedName>
        <fullName evidence="4">HEAT repeat domain-containing protein</fullName>
    </recommendedName>
</protein>
<evidence type="ECO:0000313" key="3">
    <source>
        <dbReference type="Proteomes" id="UP000644507"/>
    </source>
</evidence>
<gene>
    <name evidence="2" type="ORF">GCM10007100_00640</name>
</gene>
<comment type="caution">
    <text evidence="2">The sequence shown here is derived from an EMBL/GenBank/DDBJ whole genome shotgun (WGS) entry which is preliminary data.</text>
</comment>
<evidence type="ECO:0000313" key="2">
    <source>
        <dbReference type="EMBL" id="GHC40170.1"/>
    </source>
</evidence>
<evidence type="ECO:0000256" key="1">
    <source>
        <dbReference type="SAM" id="Phobius"/>
    </source>
</evidence>
<dbReference type="InterPro" id="IPR021133">
    <property type="entry name" value="HEAT_type_2"/>
</dbReference>
<dbReference type="Pfam" id="PF13646">
    <property type="entry name" value="HEAT_2"/>
    <property type="match status" value="1"/>
</dbReference>
<evidence type="ECO:0008006" key="4">
    <source>
        <dbReference type="Google" id="ProtNLM"/>
    </source>
</evidence>
<reference evidence="2" key="1">
    <citation type="journal article" date="2014" name="Int. J. Syst. Evol. Microbiol.">
        <title>Complete genome sequence of Corynebacterium casei LMG S-19264T (=DSM 44701T), isolated from a smear-ripened cheese.</title>
        <authorList>
            <consortium name="US DOE Joint Genome Institute (JGI-PGF)"/>
            <person name="Walter F."/>
            <person name="Albersmeier A."/>
            <person name="Kalinowski J."/>
            <person name="Ruckert C."/>
        </authorList>
    </citation>
    <scope>NUCLEOTIDE SEQUENCE</scope>
    <source>
        <strain evidence="2">KCTC 12988</strain>
    </source>
</reference>
<keyword evidence="1" id="KW-1133">Transmembrane helix</keyword>
<dbReference type="SUPFAM" id="SSF48371">
    <property type="entry name" value="ARM repeat"/>
    <property type="match status" value="1"/>
</dbReference>
<dbReference type="InterPro" id="IPR016024">
    <property type="entry name" value="ARM-type_fold"/>
</dbReference>
<dbReference type="PROSITE" id="PS50077">
    <property type="entry name" value="HEAT_REPEAT"/>
    <property type="match status" value="1"/>
</dbReference>
<keyword evidence="1" id="KW-0812">Transmembrane</keyword>
<keyword evidence="1" id="KW-0472">Membrane</keyword>
<dbReference type="EMBL" id="BMXI01000001">
    <property type="protein sequence ID" value="GHC40170.1"/>
    <property type="molecule type" value="Genomic_DNA"/>
</dbReference>
<feature type="transmembrane region" description="Helical" evidence="1">
    <location>
        <begin position="6"/>
        <end position="26"/>
    </location>
</feature>
<sequence>MNLTRHILISTIASLSVVILALLFQLKKASAPAARSVVLTEKKSAVESGSPTPHLVRQLLRNELLLEEQIEAVRALPSDLSPEEFDSLFQIIKEPAPATVNAARWYTLQNEIMEVLRDSRFHWSQYPVEMAALMADRNVDPVVRDYSAQHLALYLGDRSHEVEQTVIDPVMESYLALLQGEREAFEQVTGTAMMALCDLSSKRPELVEPYRDSLEAIFLSIASQERPATLANQISAIQASGRMGFVSLLPVVRELAKDPSSNPSIQLSSVAALGYFADSADKPFLLELAQSSQRVRFAAAAALKNYSVTTD</sequence>
<dbReference type="Proteomes" id="UP000644507">
    <property type="component" value="Unassembled WGS sequence"/>
</dbReference>
<dbReference type="InterPro" id="IPR011989">
    <property type="entry name" value="ARM-like"/>
</dbReference>